<dbReference type="SUPFAM" id="SSF110849">
    <property type="entry name" value="ParB/Sulfiredoxin"/>
    <property type="match status" value="1"/>
</dbReference>
<dbReference type="InterPro" id="IPR003115">
    <property type="entry name" value="ParB_N"/>
</dbReference>
<comment type="caution">
    <text evidence="3">The sequence shown here is derived from an EMBL/GenBank/DDBJ whole genome shotgun (WGS) entry which is preliminary data.</text>
</comment>
<feature type="region of interest" description="Disordered" evidence="1">
    <location>
        <begin position="121"/>
        <end position="160"/>
    </location>
</feature>
<dbReference type="InterPro" id="IPR050336">
    <property type="entry name" value="Chromosome_partition/occlusion"/>
</dbReference>
<dbReference type="InterPro" id="IPR036086">
    <property type="entry name" value="ParB/Sulfiredoxin_sf"/>
</dbReference>
<name>A0ABX0SCF1_9ACTN</name>
<dbReference type="Proteomes" id="UP000749311">
    <property type="component" value="Unassembled WGS sequence"/>
</dbReference>
<gene>
    <name evidence="3" type="ORF">FB473_000713</name>
</gene>
<dbReference type="Pfam" id="PF02195">
    <property type="entry name" value="ParB_N"/>
    <property type="match status" value="1"/>
</dbReference>
<protein>
    <submittedName>
        <fullName evidence="3">ParB family chromosome partitioning protein</fullName>
    </submittedName>
</protein>
<feature type="region of interest" description="Disordered" evidence="1">
    <location>
        <begin position="242"/>
        <end position="266"/>
    </location>
</feature>
<dbReference type="PANTHER" id="PTHR33375:SF1">
    <property type="entry name" value="CHROMOSOME-PARTITIONING PROTEIN PARB-RELATED"/>
    <property type="match status" value="1"/>
</dbReference>
<evidence type="ECO:0000313" key="4">
    <source>
        <dbReference type="Proteomes" id="UP000749311"/>
    </source>
</evidence>
<feature type="domain" description="ParB-like N-terminal" evidence="2">
    <location>
        <begin position="10"/>
        <end position="93"/>
    </location>
</feature>
<evidence type="ECO:0000313" key="3">
    <source>
        <dbReference type="EMBL" id="NIH56068.1"/>
    </source>
</evidence>
<sequence>MGTSSGHIELERAVSSIQVGARHRRDLGDLDGLAASVQTYGLLQPITITPDGVLVCGARRLAAIKQLGWDTVRVWVRSGISDPLAYLLAEQDDNVLHKPLTQLEQAGLYREINELLREDAERRQEATRFSREHQPGDDGPANFAGPSESSGDRRKQAADMVPGGASYATLDKVTWLQDVAVDPDQPEDVRSQAAQELASIEQGAPVHPAWQRVRDLTTAATTSRSENAAHLAEEALAKLQAEQRTAGKKRPATTKPKAPIASGPEAWPPRTFVRTWQGFAPGWWDHFDVLILVDKLTTTEIDEFFTFVDEATAFAEQIRAALTTPTLTGVEQRPHFKAI</sequence>
<dbReference type="Gene3D" id="3.90.1530.30">
    <property type="match status" value="1"/>
</dbReference>
<organism evidence="3 4">
    <name type="scientific">Brooklawnia cerclae</name>
    <dbReference type="NCBI Taxonomy" id="349934"/>
    <lineage>
        <taxon>Bacteria</taxon>
        <taxon>Bacillati</taxon>
        <taxon>Actinomycetota</taxon>
        <taxon>Actinomycetes</taxon>
        <taxon>Propionibacteriales</taxon>
        <taxon>Propionibacteriaceae</taxon>
        <taxon>Brooklawnia</taxon>
    </lineage>
</organism>
<accession>A0ABX0SCF1</accession>
<dbReference type="PANTHER" id="PTHR33375">
    <property type="entry name" value="CHROMOSOME-PARTITIONING PROTEIN PARB-RELATED"/>
    <property type="match status" value="1"/>
</dbReference>
<dbReference type="RefSeq" id="WP_167164901.1">
    <property type="nucleotide sequence ID" value="NZ_BAAAOO010000002.1"/>
</dbReference>
<evidence type="ECO:0000256" key="1">
    <source>
        <dbReference type="SAM" id="MobiDB-lite"/>
    </source>
</evidence>
<evidence type="ECO:0000259" key="2">
    <source>
        <dbReference type="SMART" id="SM00470"/>
    </source>
</evidence>
<dbReference type="EMBL" id="JAAMOZ010000001">
    <property type="protein sequence ID" value="NIH56068.1"/>
    <property type="molecule type" value="Genomic_DNA"/>
</dbReference>
<proteinExistence type="predicted"/>
<feature type="compositionally biased region" description="Basic and acidic residues" evidence="1">
    <location>
        <begin position="121"/>
        <end position="136"/>
    </location>
</feature>
<reference evidence="3 4" key="1">
    <citation type="submission" date="2020-02" db="EMBL/GenBank/DDBJ databases">
        <title>Sequencing the genomes of 1000 actinobacteria strains.</title>
        <authorList>
            <person name="Klenk H.-P."/>
        </authorList>
    </citation>
    <scope>NUCLEOTIDE SEQUENCE [LARGE SCALE GENOMIC DNA]</scope>
    <source>
        <strain evidence="3 4">DSM 19609</strain>
    </source>
</reference>
<dbReference type="SMART" id="SM00470">
    <property type="entry name" value="ParB"/>
    <property type="match status" value="1"/>
</dbReference>
<keyword evidence="4" id="KW-1185">Reference proteome</keyword>